<protein>
    <submittedName>
        <fullName evidence="1">Uncharacterized protein</fullName>
    </submittedName>
</protein>
<accession>A0A9P7FYH7</accession>
<dbReference type="EMBL" id="JABCKV010000784">
    <property type="protein sequence ID" value="KAG5640388.1"/>
    <property type="molecule type" value="Genomic_DNA"/>
</dbReference>
<reference evidence="1" key="1">
    <citation type="submission" date="2020-07" db="EMBL/GenBank/DDBJ databases">
        <authorList>
            <person name="Nieuwenhuis M."/>
            <person name="Van De Peppel L.J.J."/>
        </authorList>
    </citation>
    <scope>NUCLEOTIDE SEQUENCE</scope>
    <source>
        <strain evidence="1">AP01</strain>
        <tissue evidence="1">Mycelium</tissue>
    </source>
</reference>
<evidence type="ECO:0000313" key="2">
    <source>
        <dbReference type="Proteomes" id="UP000775547"/>
    </source>
</evidence>
<comment type="caution">
    <text evidence="1">The sequence shown here is derived from an EMBL/GenBank/DDBJ whole genome shotgun (WGS) entry which is preliminary data.</text>
</comment>
<organism evidence="1 2">
    <name type="scientific">Asterophora parasitica</name>
    <dbReference type="NCBI Taxonomy" id="117018"/>
    <lineage>
        <taxon>Eukaryota</taxon>
        <taxon>Fungi</taxon>
        <taxon>Dikarya</taxon>
        <taxon>Basidiomycota</taxon>
        <taxon>Agaricomycotina</taxon>
        <taxon>Agaricomycetes</taxon>
        <taxon>Agaricomycetidae</taxon>
        <taxon>Agaricales</taxon>
        <taxon>Tricholomatineae</taxon>
        <taxon>Lyophyllaceae</taxon>
        <taxon>Asterophora</taxon>
    </lineage>
</organism>
<reference evidence="1" key="2">
    <citation type="submission" date="2021-10" db="EMBL/GenBank/DDBJ databases">
        <title>Phylogenomics reveals ancestral predisposition of the termite-cultivated fungus Termitomyces towards a domesticated lifestyle.</title>
        <authorList>
            <person name="Auxier B."/>
            <person name="Grum-Grzhimaylo A."/>
            <person name="Cardenas M.E."/>
            <person name="Lodge J.D."/>
            <person name="Laessoe T."/>
            <person name="Pedersen O."/>
            <person name="Smith M.E."/>
            <person name="Kuyper T.W."/>
            <person name="Franco-Molano E.A."/>
            <person name="Baroni T.J."/>
            <person name="Aanen D.K."/>
        </authorList>
    </citation>
    <scope>NUCLEOTIDE SEQUENCE</scope>
    <source>
        <strain evidence="1">AP01</strain>
        <tissue evidence="1">Mycelium</tissue>
    </source>
</reference>
<keyword evidence="2" id="KW-1185">Reference proteome</keyword>
<name>A0A9P7FYH7_9AGAR</name>
<dbReference type="OrthoDB" id="3048491at2759"/>
<dbReference type="AlphaFoldDB" id="A0A9P7FYH7"/>
<evidence type="ECO:0000313" key="1">
    <source>
        <dbReference type="EMBL" id="KAG5640388.1"/>
    </source>
</evidence>
<dbReference type="Proteomes" id="UP000775547">
    <property type="component" value="Unassembled WGS sequence"/>
</dbReference>
<gene>
    <name evidence="1" type="ORF">DXG03_008845</name>
</gene>
<proteinExistence type="predicted"/>
<sequence length="109" mass="12586">MSNEDQHIPFAACIRRRPRWPLAAAHIRALTGPPTSTVVRKRILLSSLHGFKDIIGLLDEQRPELKDRLNREAPPTYPFDRAPIDFARIEEVLSFKKDLDWDLTKLDSN</sequence>